<gene>
    <name evidence="2" type="ORF">NFX39_02235</name>
</gene>
<accession>A0ABT0ZPL2</accession>
<evidence type="ECO:0000256" key="1">
    <source>
        <dbReference type="SAM" id="MobiDB-lite"/>
    </source>
</evidence>
<organism evidence="2 3">
    <name type="scientific">Fructobacillus apis</name>
    <dbReference type="NCBI Taxonomy" id="2935017"/>
    <lineage>
        <taxon>Bacteria</taxon>
        <taxon>Bacillati</taxon>
        <taxon>Bacillota</taxon>
        <taxon>Bacilli</taxon>
        <taxon>Lactobacillales</taxon>
        <taxon>Lactobacillaceae</taxon>
        <taxon>Fructobacillus</taxon>
    </lineage>
</organism>
<keyword evidence="3" id="KW-1185">Reference proteome</keyword>
<comment type="caution">
    <text evidence="2">The sequence shown here is derived from an EMBL/GenBank/DDBJ whole genome shotgun (WGS) entry which is preliminary data.</text>
</comment>
<dbReference type="PRINTS" id="PR01997">
    <property type="entry name" value="MTP2FAMILY"/>
</dbReference>
<dbReference type="Proteomes" id="UP001523234">
    <property type="component" value="Unassembled WGS sequence"/>
</dbReference>
<reference evidence="2 3" key="1">
    <citation type="submission" date="2022-06" db="EMBL/GenBank/DDBJ databases">
        <title>Fructobacillus taiwanensis sp. nov., isolated from the honeybee.</title>
        <authorList>
            <person name="Chen Y.-S."/>
            <person name="Wang L.-T."/>
            <person name="Lee Y.-S."/>
            <person name="Chang Y.-C."/>
            <person name="Wu H.-C."/>
            <person name="Liao C.-Y."/>
            <person name="Chen W.-H."/>
            <person name="Deng J.-N."/>
            <person name="Wang Y.-H."/>
        </authorList>
    </citation>
    <scope>NUCLEOTIDE SEQUENCE [LARGE SCALE GENOMIC DNA]</scope>
    <source>
        <strain evidence="2 3">W13</strain>
    </source>
</reference>
<protein>
    <submittedName>
        <fullName evidence="2">Phage major tail protein, TP901-1 family</fullName>
    </submittedName>
</protein>
<dbReference type="Pfam" id="PF06199">
    <property type="entry name" value="Phage_tail_2"/>
    <property type="match status" value="1"/>
</dbReference>
<dbReference type="RefSeq" id="WP_252442634.1">
    <property type="nucleotide sequence ID" value="NZ_JAMWYK010000002.1"/>
</dbReference>
<name>A0ABT0ZPL2_9LACO</name>
<dbReference type="InterPro" id="IPR011855">
    <property type="entry name" value="Phgtail_TP901_1"/>
</dbReference>
<proteinExistence type="predicted"/>
<dbReference type="NCBIfam" id="TIGR02126">
    <property type="entry name" value="phgtail_TP901_1"/>
    <property type="match status" value="1"/>
</dbReference>
<dbReference type="EMBL" id="JAMWYK010000002">
    <property type="protein sequence ID" value="MCO0831914.1"/>
    <property type="molecule type" value="Genomic_DNA"/>
</dbReference>
<evidence type="ECO:0000313" key="3">
    <source>
        <dbReference type="Proteomes" id="UP001523234"/>
    </source>
</evidence>
<evidence type="ECO:0000313" key="2">
    <source>
        <dbReference type="EMBL" id="MCO0831914.1"/>
    </source>
</evidence>
<sequence>MNTPLKGKDKVLMFRLFQDKDKASATRLALQTTHSIKNSRKNDSTPTKDGNIVSAGTLETTIDIEAIASDDLTNQVLAYAQKKGLEVEVWEIDFSQDPQNGKYVAQYGVGYLSDWEVPAEVDSNTTIKTTLTISGELVKGLATVSAVDVATVKNFFRDTVKNPTEVTPIDEAPDYGTEKKGTQSSSATPSK</sequence>
<feature type="region of interest" description="Disordered" evidence="1">
    <location>
        <begin position="163"/>
        <end position="191"/>
    </location>
</feature>
<feature type="compositionally biased region" description="Polar residues" evidence="1">
    <location>
        <begin position="182"/>
        <end position="191"/>
    </location>
</feature>
<dbReference type="InterPro" id="IPR022345">
    <property type="entry name" value="Phage_69_Orf23_MTP"/>
</dbReference>